<dbReference type="EMBL" id="KN837162">
    <property type="protein sequence ID" value="KIJ38215.1"/>
    <property type="molecule type" value="Genomic_DNA"/>
</dbReference>
<dbReference type="HOGENOM" id="CLU_1038899_0_0_1"/>
<dbReference type="Proteomes" id="UP000054279">
    <property type="component" value="Unassembled WGS sequence"/>
</dbReference>
<evidence type="ECO:0000313" key="2">
    <source>
        <dbReference type="Proteomes" id="UP000054279"/>
    </source>
</evidence>
<keyword evidence="2" id="KW-1185">Reference proteome</keyword>
<sequence>MSKIQYFRATPHTMYHPLVSNKTLRLGSCSLVKLEYHGREQSNFMGIEPGSILRFPNMTEMHLTKIRMDVPNWEFLDRIEKETDEIVPFLLRDMTPCLFSIVTSLVMEHFIIDRAGLKTIMKARPWLGYLILQYFQVGLSEGNSDANDRLFGANMIHVSVEYCGFFAHTLRALLLNIFLHRARHTGNVSCKLALYLALRSASDRRSERMPEVLESSEFQDVLFTTHDTL</sequence>
<proteinExistence type="predicted"/>
<dbReference type="AlphaFoldDB" id="A0A0C9VKE4"/>
<evidence type="ECO:0000313" key="1">
    <source>
        <dbReference type="EMBL" id="KIJ38215.1"/>
    </source>
</evidence>
<accession>A0A0C9VKE4</accession>
<gene>
    <name evidence="1" type="ORF">M422DRAFT_259119</name>
</gene>
<organism evidence="1 2">
    <name type="scientific">Sphaerobolus stellatus (strain SS14)</name>
    <dbReference type="NCBI Taxonomy" id="990650"/>
    <lineage>
        <taxon>Eukaryota</taxon>
        <taxon>Fungi</taxon>
        <taxon>Dikarya</taxon>
        <taxon>Basidiomycota</taxon>
        <taxon>Agaricomycotina</taxon>
        <taxon>Agaricomycetes</taxon>
        <taxon>Phallomycetidae</taxon>
        <taxon>Geastrales</taxon>
        <taxon>Sphaerobolaceae</taxon>
        <taxon>Sphaerobolus</taxon>
    </lineage>
</organism>
<reference evidence="1 2" key="1">
    <citation type="submission" date="2014-06" db="EMBL/GenBank/DDBJ databases">
        <title>Evolutionary Origins and Diversification of the Mycorrhizal Mutualists.</title>
        <authorList>
            <consortium name="DOE Joint Genome Institute"/>
            <consortium name="Mycorrhizal Genomics Consortium"/>
            <person name="Kohler A."/>
            <person name="Kuo A."/>
            <person name="Nagy L.G."/>
            <person name="Floudas D."/>
            <person name="Copeland A."/>
            <person name="Barry K.W."/>
            <person name="Cichocki N."/>
            <person name="Veneault-Fourrey C."/>
            <person name="LaButti K."/>
            <person name="Lindquist E.A."/>
            <person name="Lipzen A."/>
            <person name="Lundell T."/>
            <person name="Morin E."/>
            <person name="Murat C."/>
            <person name="Riley R."/>
            <person name="Ohm R."/>
            <person name="Sun H."/>
            <person name="Tunlid A."/>
            <person name="Henrissat B."/>
            <person name="Grigoriev I.V."/>
            <person name="Hibbett D.S."/>
            <person name="Martin F."/>
        </authorList>
    </citation>
    <scope>NUCLEOTIDE SEQUENCE [LARGE SCALE GENOMIC DNA]</scope>
    <source>
        <strain evidence="1 2">SS14</strain>
    </source>
</reference>
<name>A0A0C9VKE4_SPHS4</name>
<protein>
    <submittedName>
        <fullName evidence="1">Uncharacterized protein</fullName>
    </submittedName>
</protein>